<dbReference type="EC" id="2.7.11.1" evidence="1"/>
<dbReference type="InterPro" id="IPR011009">
    <property type="entry name" value="Kinase-like_dom_sf"/>
</dbReference>
<accession>A0A5C6BYG5</accession>
<feature type="domain" description="Protein kinase" evidence="8">
    <location>
        <begin position="33"/>
        <end position="301"/>
    </location>
</feature>
<dbReference type="Pfam" id="PF00069">
    <property type="entry name" value="Pkinase"/>
    <property type="match status" value="1"/>
</dbReference>
<dbReference type="GO" id="GO:0004674">
    <property type="term" value="F:protein serine/threonine kinase activity"/>
    <property type="evidence" value="ECO:0007669"/>
    <property type="project" value="UniProtKB-KW"/>
</dbReference>
<dbReference type="SUPFAM" id="SSF56112">
    <property type="entry name" value="Protein kinase-like (PK-like)"/>
    <property type="match status" value="1"/>
</dbReference>
<evidence type="ECO:0000256" key="5">
    <source>
        <dbReference type="ARBA" id="ARBA00022777"/>
    </source>
</evidence>
<dbReference type="Pfam" id="PF20703">
    <property type="entry name" value="nSTAND1"/>
    <property type="match status" value="1"/>
</dbReference>
<evidence type="ECO:0000256" key="4">
    <source>
        <dbReference type="ARBA" id="ARBA00022741"/>
    </source>
</evidence>
<evidence type="ECO:0000256" key="7">
    <source>
        <dbReference type="PROSITE-ProRule" id="PRU10141"/>
    </source>
</evidence>
<dbReference type="InterPro" id="IPR016187">
    <property type="entry name" value="CTDL_fold"/>
</dbReference>
<dbReference type="FunFam" id="1.10.510.10:FF:000021">
    <property type="entry name" value="Serine/threonine protein kinase"/>
    <property type="match status" value="1"/>
</dbReference>
<dbReference type="SUPFAM" id="SSF56436">
    <property type="entry name" value="C-type lectin-like"/>
    <property type="match status" value="1"/>
</dbReference>
<comment type="caution">
    <text evidence="9">The sequence shown here is derived from an EMBL/GenBank/DDBJ whole genome shotgun (WGS) entry which is preliminary data.</text>
</comment>
<evidence type="ECO:0000313" key="9">
    <source>
        <dbReference type="EMBL" id="TWU16727.1"/>
    </source>
</evidence>
<evidence type="ECO:0000256" key="3">
    <source>
        <dbReference type="ARBA" id="ARBA00022679"/>
    </source>
</evidence>
<proteinExistence type="predicted"/>
<dbReference type="PANTHER" id="PTHR43289:SF6">
    <property type="entry name" value="SERINE_THREONINE-PROTEIN KINASE NEKL-3"/>
    <property type="match status" value="1"/>
</dbReference>
<keyword evidence="5 9" id="KW-0418">Kinase</keyword>
<keyword evidence="10" id="KW-1185">Reference proteome</keyword>
<dbReference type="CDD" id="cd14014">
    <property type="entry name" value="STKc_PknB_like"/>
    <property type="match status" value="1"/>
</dbReference>
<evidence type="ECO:0000256" key="1">
    <source>
        <dbReference type="ARBA" id="ARBA00012513"/>
    </source>
</evidence>
<dbReference type="Gene3D" id="3.90.1580.10">
    <property type="entry name" value="paralog of FGE (formylglycine-generating enzyme)"/>
    <property type="match status" value="1"/>
</dbReference>
<dbReference type="PROSITE" id="PS50011">
    <property type="entry name" value="PROTEIN_KINASE_DOM"/>
    <property type="match status" value="1"/>
</dbReference>
<evidence type="ECO:0000259" key="8">
    <source>
        <dbReference type="PROSITE" id="PS50011"/>
    </source>
</evidence>
<dbReference type="InterPro" id="IPR027417">
    <property type="entry name" value="P-loop_NTPase"/>
</dbReference>
<reference evidence="9 10" key="1">
    <citation type="journal article" date="2020" name="Antonie Van Leeuwenhoek">
        <title>Rhodopirellula heiligendammensis sp. nov., Rhodopirellula pilleata sp. nov., and Rhodopirellula solitaria sp. nov. isolated from natural or artificial marine surfaces in Northern Germany and California, USA, and emended description of the genus Rhodopirellula.</title>
        <authorList>
            <person name="Kallscheuer N."/>
            <person name="Wiegand S."/>
            <person name="Jogler M."/>
            <person name="Boedeker C."/>
            <person name="Peeters S.H."/>
            <person name="Rast P."/>
            <person name="Heuer A."/>
            <person name="Jetten M.S.M."/>
            <person name="Rohde M."/>
            <person name="Jogler C."/>
        </authorList>
    </citation>
    <scope>NUCLEOTIDE SEQUENCE [LARGE SCALE GENOMIC DNA]</scope>
    <source>
        <strain evidence="9 10">Poly21</strain>
    </source>
</reference>
<dbReference type="PROSITE" id="PS00107">
    <property type="entry name" value="PROTEIN_KINASE_ATP"/>
    <property type="match status" value="1"/>
</dbReference>
<name>A0A5C6BYG5_9BACT</name>
<keyword evidence="3 9" id="KW-0808">Transferase</keyword>
<gene>
    <name evidence="9" type="primary">pknB_15</name>
    <name evidence="9" type="ORF">Poly21_39330</name>
</gene>
<dbReference type="Pfam" id="PF03781">
    <property type="entry name" value="FGE-sulfatase"/>
    <property type="match status" value="1"/>
</dbReference>
<dbReference type="Gene3D" id="1.10.510.10">
    <property type="entry name" value="Transferase(Phosphotransferase) domain 1"/>
    <property type="match status" value="1"/>
</dbReference>
<dbReference type="InterPro" id="IPR005532">
    <property type="entry name" value="SUMF_dom"/>
</dbReference>
<dbReference type="RefSeq" id="WP_302119514.1">
    <property type="nucleotide sequence ID" value="NZ_SJPU01000002.1"/>
</dbReference>
<dbReference type="Gene3D" id="3.30.200.20">
    <property type="entry name" value="Phosphorylase Kinase, domain 1"/>
    <property type="match status" value="1"/>
</dbReference>
<evidence type="ECO:0000256" key="6">
    <source>
        <dbReference type="ARBA" id="ARBA00022840"/>
    </source>
</evidence>
<organism evidence="9 10">
    <name type="scientific">Allorhodopirellula heiligendammensis</name>
    <dbReference type="NCBI Taxonomy" id="2714739"/>
    <lineage>
        <taxon>Bacteria</taxon>
        <taxon>Pseudomonadati</taxon>
        <taxon>Planctomycetota</taxon>
        <taxon>Planctomycetia</taxon>
        <taxon>Pirellulales</taxon>
        <taxon>Pirellulaceae</taxon>
        <taxon>Allorhodopirellula</taxon>
    </lineage>
</organism>
<evidence type="ECO:0000313" key="10">
    <source>
        <dbReference type="Proteomes" id="UP000319908"/>
    </source>
</evidence>
<dbReference type="SUPFAM" id="SSF52540">
    <property type="entry name" value="P-loop containing nucleoside triphosphate hydrolases"/>
    <property type="match status" value="1"/>
</dbReference>
<dbReference type="PROSITE" id="PS00108">
    <property type="entry name" value="PROTEIN_KINASE_ST"/>
    <property type="match status" value="1"/>
</dbReference>
<dbReference type="GO" id="GO:0005524">
    <property type="term" value="F:ATP binding"/>
    <property type="evidence" value="ECO:0007669"/>
    <property type="project" value="UniProtKB-UniRule"/>
</dbReference>
<sequence length="1778" mass="200054">MSEENDSTKQGEFTCSADAIVREFTQPKSIGRYRVSGVIGKGSFGTVFRAVDDLLARDVAIKVLRKFPKRASSPSQWNAEARMAAMLDHPNIVPVYDVGSTDEYPFFVVSRFIEGIDLRERLQQRQPEIDQSLRWIIDMAGALQHAHEKGLVHRDVKPSNILIEKNDRPWLTDFGLAIHGDDIERQTDRKMLVGTYSYMSPEQARGEGHLVDGRADVFALGIVLYELLLGKRPFTGTSSEQLLENIVRAEPQPLRQLDPSINIELERICMRALAQRLSDRYASCGEFAEDLRRFADCHSTVDLSVDFSGPLAFVAATPATDEATPADHRVIPKGLRAFDEHDQDFFLKLVPGIRDAQGVPEIIRRLKLRIEARTPEDSFRVGLIYGASGSGKSSLIRAGLVPLLDESVHITYVEANAKHTESRLLNALSSLLDPSERPRALIETMASIRKGAVAGDKKVVVILDQFEQWLHAHPIMDDAELINAIRQCDGIHLQCIVLIRDDFWMAATRFFHELDIRLIQDVNSTAVERFDLRHARFVFSEFGRAYGCLPDQPTPLEPEQREFVHALVDSVAEDGKVISIHLVVLAQMLRGRDWNRKSLASIVGAEGIDVNFLDATFHDSIASPPHRAMEVPARAVLAELLPEVGSNIKGQMKDASRLREVSGLNQGDFDELVQALDGELRLITPTAAISADAASGDPVAQTRYYQLTHDFLVPPLREWLTRSDQQTPRGRAVLRLRELTQYWRRKREKRFLPSSLEYVRIVAFTSVSERSVNEQQLMSAATRYHGSRWALGAVIMLLVGWAALWATHRIRENVAAHETELGVQRLLASDTNHVLESITRLHPRRKQAAPLLSAVVEDPDRSPDEITAARLALIANDPEQTEHLIQTLLISEVDQINLICARLKLQRAPAVESLWRVVQSETVDELPWLRAAFALAQLDPDNTQWRAHAERLSRTIVHQGTPLVVEMAPGFGNIAEYLSNPVQSFFATPKEPDVRLNSAIILSKCLRPVDPELTHLLSVAMPDQFELLLPVAATNPERVKVGLRNELSQVASPRWPERPGAELQMLAPIDDETLAAIEVFEGIATDAFVLCQQLPLEKFAEFAEQLSEFGYRPACVRAYRFKNRNSVASIWMRDNLRWKFTRQRNLDEIAQTQTQMRLDGLYPVDITAIPEIEFGEEETEYGILWAEAGDSMIDSRVYVGLKEDEHQTEGWHPLNKGGYIPKSNLKIRDSDGQDRYSSVRWRTIFHPPSKDAWNDSQFQHETRALDGWQQADVRMNPVGEFDEYDISYAAVWWNGGTMQSKALTRLSHSNHLQQCSTLAGENFRPVSVSVVFDDNTDKLVAASVWHRPFVSDEDKDALASRQANAVIALLRLGASGPLWPLLESGPDPRLRSFLIDRMASLGADPVVLLNRLTIEKNDSKKFALIAALAHYRPEQLPLDKSSQLRELIREWGTSDPSAAVHSICSYLARQWKWPAVSSDIETANSPQLTDPTDVPTWYQNSQGQTMVAVSGPVEFQMGSPGHEAFREHQREVSLKMRIPRSFAIGASEVTVEQFQRYNPAALYATEYTLGKECPITSISWFDAMSYCRWLSEQEGILEDQMCYPSISDMQLELNTNETVTLPSDFLQRTGYRLPTEAEWEYCARSLTTTPRSFGNADELLPQYAWTTESSTIQSQVRFHPVKQLLPNDFGLFDTLGNVMESCAPAPPWDVTSPVVIDDRVNEQCSLSDAAILRGSAVFYVPTTMRSSKREEARIDSHHPYMGMRIARTMPAKSVSVNP</sequence>
<dbReference type="InterPro" id="IPR008271">
    <property type="entry name" value="Ser/Thr_kinase_AS"/>
</dbReference>
<dbReference type="EMBL" id="SJPU01000002">
    <property type="protein sequence ID" value="TWU16727.1"/>
    <property type="molecule type" value="Genomic_DNA"/>
</dbReference>
<dbReference type="SMART" id="SM00220">
    <property type="entry name" value="S_TKc"/>
    <property type="match status" value="1"/>
</dbReference>
<keyword evidence="2" id="KW-0723">Serine/threonine-protein kinase</keyword>
<feature type="binding site" evidence="7">
    <location>
        <position position="62"/>
    </location>
    <ligand>
        <name>ATP</name>
        <dbReference type="ChEBI" id="CHEBI:30616"/>
    </ligand>
</feature>
<keyword evidence="4 7" id="KW-0547">Nucleotide-binding</keyword>
<dbReference type="PANTHER" id="PTHR43289">
    <property type="entry name" value="MITOGEN-ACTIVATED PROTEIN KINASE KINASE KINASE 20-RELATED"/>
    <property type="match status" value="1"/>
</dbReference>
<dbReference type="InterPro" id="IPR000719">
    <property type="entry name" value="Prot_kinase_dom"/>
</dbReference>
<dbReference type="InterPro" id="IPR042095">
    <property type="entry name" value="SUMF_sf"/>
</dbReference>
<dbReference type="Proteomes" id="UP000319908">
    <property type="component" value="Unassembled WGS sequence"/>
</dbReference>
<evidence type="ECO:0000256" key="2">
    <source>
        <dbReference type="ARBA" id="ARBA00022527"/>
    </source>
</evidence>
<keyword evidence="6 7" id="KW-0067">ATP-binding</keyword>
<protein>
    <recommendedName>
        <fullName evidence="1">non-specific serine/threonine protein kinase</fullName>
        <ecNumber evidence="1">2.7.11.1</ecNumber>
    </recommendedName>
</protein>
<dbReference type="Gene3D" id="3.40.50.300">
    <property type="entry name" value="P-loop containing nucleotide triphosphate hydrolases"/>
    <property type="match status" value="1"/>
</dbReference>
<dbReference type="InterPro" id="IPR017441">
    <property type="entry name" value="Protein_kinase_ATP_BS"/>
</dbReference>
<dbReference type="InterPro" id="IPR049052">
    <property type="entry name" value="nSTAND1"/>
</dbReference>